<dbReference type="RefSeq" id="WP_182504078.1">
    <property type="nucleotide sequence ID" value="NZ_JACJHX010000032.1"/>
</dbReference>
<reference evidence="2 3" key="1">
    <citation type="submission" date="2020-08" db="EMBL/GenBank/DDBJ databases">
        <title>Genomic Encyclopedia of Type Strains, Phase IV (KMG-IV): sequencing the most valuable type-strain genomes for metagenomic binning, comparative biology and taxonomic classification.</title>
        <authorList>
            <person name="Goeker M."/>
        </authorList>
    </citation>
    <scope>NUCLEOTIDE SEQUENCE [LARGE SCALE GENOMIC DNA]</scope>
    <source>
        <strain evidence="2 3">DSM 105481</strain>
    </source>
</reference>
<feature type="transmembrane region" description="Helical" evidence="1">
    <location>
        <begin position="5"/>
        <end position="22"/>
    </location>
</feature>
<accession>A0ABR6CWL5</accession>
<evidence type="ECO:0000313" key="3">
    <source>
        <dbReference type="Proteomes" id="UP000626697"/>
    </source>
</evidence>
<keyword evidence="1" id="KW-0812">Transmembrane</keyword>
<evidence type="ECO:0000313" key="2">
    <source>
        <dbReference type="EMBL" id="MBA9029306.1"/>
    </source>
</evidence>
<keyword evidence="1" id="KW-1133">Transmembrane helix</keyword>
<name>A0ABR6CWL5_9BACI</name>
<feature type="transmembrane region" description="Helical" evidence="1">
    <location>
        <begin position="42"/>
        <end position="62"/>
    </location>
</feature>
<organism evidence="2 3">
    <name type="scientific">Peribacillus huizhouensis</name>
    <dbReference type="NCBI Taxonomy" id="1501239"/>
    <lineage>
        <taxon>Bacteria</taxon>
        <taxon>Bacillati</taxon>
        <taxon>Bacillota</taxon>
        <taxon>Bacilli</taxon>
        <taxon>Bacillales</taxon>
        <taxon>Bacillaceae</taxon>
        <taxon>Peribacillus</taxon>
    </lineage>
</organism>
<proteinExistence type="predicted"/>
<gene>
    <name evidence="2" type="ORF">HNP81_004679</name>
</gene>
<keyword evidence="1" id="KW-0472">Membrane</keyword>
<dbReference type="EMBL" id="JACJHX010000032">
    <property type="protein sequence ID" value="MBA9029306.1"/>
    <property type="molecule type" value="Genomic_DNA"/>
</dbReference>
<sequence>MKQFVIDFFILFIGIIVIGIIFEPSDLPFQGIVRKEAFDLDFNGIARAIVISLIYSLIGTFIRRIFSKK</sequence>
<comment type="caution">
    <text evidence="2">The sequence shown here is derived from an EMBL/GenBank/DDBJ whole genome shotgun (WGS) entry which is preliminary data.</text>
</comment>
<dbReference type="Proteomes" id="UP000626697">
    <property type="component" value="Unassembled WGS sequence"/>
</dbReference>
<protein>
    <submittedName>
        <fullName evidence="2">Na+/H+ antiporter NhaC</fullName>
    </submittedName>
</protein>
<evidence type="ECO:0000256" key="1">
    <source>
        <dbReference type="SAM" id="Phobius"/>
    </source>
</evidence>
<keyword evidence="3" id="KW-1185">Reference proteome</keyword>